<gene>
    <name evidence="3" type="primary">fxsA</name>
    <name evidence="3" type="ORF">MRS75_14445</name>
</gene>
<dbReference type="PANTHER" id="PTHR35335">
    <property type="entry name" value="UPF0716 PROTEIN FXSA"/>
    <property type="match status" value="1"/>
</dbReference>
<dbReference type="EMBL" id="JALDYZ010000007">
    <property type="protein sequence ID" value="MDI7923281.1"/>
    <property type="molecule type" value="Genomic_DNA"/>
</dbReference>
<keyword evidence="2" id="KW-0812">Transmembrane</keyword>
<name>A0AAE3QE27_9HYPH</name>
<evidence type="ECO:0000313" key="4">
    <source>
        <dbReference type="Proteomes" id="UP001161580"/>
    </source>
</evidence>
<feature type="region of interest" description="Disordered" evidence="1">
    <location>
        <begin position="131"/>
        <end position="167"/>
    </location>
</feature>
<keyword evidence="4" id="KW-1185">Reference proteome</keyword>
<dbReference type="Pfam" id="PF04186">
    <property type="entry name" value="FxsA"/>
    <property type="match status" value="1"/>
</dbReference>
<feature type="transmembrane region" description="Helical" evidence="2">
    <location>
        <begin position="73"/>
        <end position="89"/>
    </location>
</feature>
<evidence type="ECO:0000256" key="1">
    <source>
        <dbReference type="SAM" id="MobiDB-lite"/>
    </source>
</evidence>
<proteinExistence type="predicted"/>
<dbReference type="PANTHER" id="PTHR35335:SF1">
    <property type="entry name" value="UPF0716 PROTEIN FXSA"/>
    <property type="match status" value="1"/>
</dbReference>
<organism evidence="3 4">
    <name type="scientific">Ferirhizobium litorale</name>
    <dbReference type="NCBI Taxonomy" id="2927786"/>
    <lineage>
        <taxon>Bacteria</taxon>
        <taxon>Pseudomonadati</taxon>
        <taxon>Pseudomonadota</taxon>
        <taxon>Alphaproteobacteria</taxon>
        <taxon>Hyphomicrobiales</taxon>
        <taxon>Rhizobiaceae</taxon>
        <taxon>Ferirhizobium</taxon>
    </lineage>
</organism>
<sequence>MRFPIVPLLILLLPFAEIAGFILVGQAIGVWATLGLVVLTSVIGAILLRVQGFGLLNKIASESQRGRDPGRELVHGAMIVIAGLLLLIPGFITDIVGLLMFIPFVRELIWKLLRQRMVIFTSASRFGAGFQQQRQTSPDRVVDLDDEDFHRNSDPNSPWADRKRIDE</sequence>
<dbReference type="NCBIfam" id="NF008528">
    <property type="entry name" value="PRK11463.1-2"/>
    <property type="match status" value="1"/>
</dbReference>
<keyword evidence="2" id="KW-1133">Transmembrane helix</keyword>
<feature type="transmembrane region" description="Helical" evidence="2">
    <location>
        <begin position="28"/>
        <end position="48"/>
    </location>
</feature>
<comment type="caution">
    <text evidence="3">The sequence shown here is derived from an EMBL/GenBank/DDBJ whole genome shotgun (WGS) entry which is preliminary data.</text>
</comment>
<dbReference type="RefSeq" id="WP_311787376.1">
    <property type="nucleotide sequence ID" value="NZ_JALDYY010000009.1"/>
</dbReference>
<evidence type="ECO:0000256" key="2">
    <source>
        <dbReference type="SAM" id="Phobius"/>
    </source>
</evidence>
<reference evidence="3" key="1">
    <citation type="submission" date="2022-03" db="EMBL/GenBank/DDBJ databases">
        <title>Fererhizobium litorale gen. nov., sp. nov., isolated from sandy sediments of the Sea of Japan seashore.</title>
        <authorList>
            <person name="Romanenko L."/>
            <person name="Kurilenko V."/>
            <person name="Otstavnykh N."/>
            <person name="Svetashev V."/>
            <person name="Tekutyeva L."/>
            <person name="Isaeva M."/>
            <person name="Mikhailov V."/>
        </authorList>
    </citation>
    <scope>NUCLEOTIDE SEQUENCE</scope>
    <source>
        <strain evidence="3">KMM 9576</strain>
    </source>
</reference>
<dbReference type="Proteomes" id="UP001161580">
    <property type="component" value="Unassembled WGS sequence"/>
</dbReference>
<accession>A0AAE3QE27</accession>
<dbReference type="GO" id="GO:0016020">
    <property type="term" value="C:membrane"/>
    <property type="evidence" value="ECO:0007669"/>
    <property type="project" value="InterPro"/>
</dbReference>
<protein>
    <submittedName>
        <fullName evidence="3">Membrane protein FxsA</fullName>
    </submittedName>
</protein>
<dbReference type="AlphaFoldDB" id="A0AAE3QE27"/>
<dbReference type="InterPro" id="IPR007313">
    <property type="entry name" value="FxsA"/>
</dbReference>
<evidence type="ECO:0000313" key="3">
    <source>
        <dbReference type="EMBL" id="MDI7923281.1"/>
    </source>
</evidence>
<feature type="compositionally biased region" description="Basic and acidic residues" evidence="1">
    <location>
        <begin position="140"/>
        <end position="153"/>
    </location>
</feature>
<keyword evidence="2" id="KW-0472">Membrane</keyword>